<dbReference type="InterPro" id="IPR013087">
    <property type="entry name" value="Znf_C2H2_type"/>
</dbReference>
<reference evidence="9 10" key="1">
    <citation type="submission" date="2024-09" db="EMBL/GenBank/DDBJ databases">
        <title>A chromosome-level genome assembly of Gray's grenadier anchovy, Coilia grayii.</title>
        <authorList>
            <person name="Fu Z."/>
        </authorList>
    </citation>
    <scope>NUCLEOTIDE SEQUENCE [LARGE SCALE GENOMIC DNA]</scope>
    <source>
        <strain evidence="9">G4</strain>
        <tissue evidence="9">Muscle</tissue>
    </source>
</reference>
<keyword evidence="10" id="KW-1185">Reference proteome</keyword>
<feature type="domain" description="C2H2-type" evidence="8">
    <location>
        <begin position="549"/>
        <end position="577"/>
    </location>
</feature>
<keyword evidence="1" id="KW-0479">Metal-binding</keyword>
<evidence type="ECO:0000256" key="4">
    <source>
        <dbReference type="ARBA" id="ARBA00022833"/>
    </source>
</evidence>
<feature type="domain" description="C2H2-type" evidence="8">
    <location>
        <begin position="724"/>
        <end position="751"/>
    </location>
</feature>
<dbReference type="FunFam" id="3.30.160.60:FF:000100">
    <property type="entry name" value="Zinc finger 45-like"/>
    <property type="match status" value="1"/>
</dbReference>
<evidence type="ECO:0000256" key="2">
    <source>
        <dbReference type="ARBA" id="ARBA00022737"/>
    </source>
</evidence>
<dbReference type="Proteomes" id="UP001591681">
    <property type="component" value="Unassembled WGS sequence"/>
</dbReference>
<dbReference type="Pfam" id="PF00096">
    <property type="entry name" value="zf-C2H2"/>
    <property type="match status" value="7"/>
</dbReference>
<dbReference type="PROSITE" id="PS50157">
    <property type="entry name" value="ZINC_FINGER_C2H2_2"/>
    <property type="match status" value="10"/>
</dbReference>
<keyword evidence="3 6" id="KW-0863">Zinc-finger</keyword>
<dbReference type="Gene3D" id="3.30.160.60">
    <property type="entry name" value="Classic Zinc Finger"/>
    <property type="match status" value="8"/>
</dbReference>
<evidence type="ECO:0000256" key="5">
    <source>
        <dbReference type="ARBA" id="ARBA00023242"/>
    </source>
</evidence>
<feature type="compositionally biased region" description="Basic and acidic residues" evidence="7">
    <location>
        <begin position="208"/>
        <end position="225"/>
    </location>
</feature>
<evidence type="ECO:0000256" key="7">
    <source>
        <dbReference type="SAM" id="MobiDB-lite"/>
    </source>
</evidence>
<evidence type="ECO:0000313" key="10">
    <source>
        <dbReference type="Proteomes" id="UP001591681"/>
    </source>
</evidence>
<feature type="domain" description="C2H2-type" evidence="8">
    <location>
        <begin position="662"/>
        <end position="689"/>
    </location>
</feature>
<evidence type="ECO:0000256" key="6">
    <source>
        <dbReference type="PROSITE-ProRule" id="PRU00042"/>
    </source>
</evidence>
<feature type="domain" description="C2H2-type" evidence="8">
    <location>
        <begin position="582"/>
        <end position="609"/>
    </location>
</feature>
<dbReference type="PROSITE" id="PS00028">
    <property type="entry name" value="ZINC_FINGER_C2H2_1"/>
    <property type="match status" value="11"/>
</dbReference>
<name>A0ABD1KUW2_9TELE</name>
<feature type="compositionally biased region" description="Basic and acidic residues" evidence="7">
    <location>
        <begin position="338"/>
        <end position="354"/>
    </location>
</feature>
<feature type="region of interest" description="Disordered" evidence="7">
    <location>
        <begin position="208"/>
        <end position="233"/>
    </location>
</feature>
<dbReference type="SMART" id="SM00355">
    <property type="entry name" value="ZnF_C2H2"/>
    <property type="match status" value="13"/>
</dbReference>
<feature type="domain" description="C2H2-type" evidence="8">
    <location>
        <begin position="300"/>
        <end position="327"/>
    </location>
</feature>
<feature type="compositionally biased region" description="Polar residues" evidence="7">
    <location>
        <begin position="508"/>
        <end position="520"/>
    </location>
</feature>
<feature type="domain" description="C2H2-type" evidence="8">
    <location>
        <begin position="610"/>
        <end position="633"/>
    </location>
</feature>
<dbReference type="EMBL" id="JBHFQA010000002">
    <property type="protein sequence ID" value="KAL2102942.1"/>
    <property type="molecule type" value="Genomic_DNA"/>
</dbReference>
<dbReference type="GO" id="GO:0008270">
    <property type="term" value="F:zinc ion binding"/>
    <property type="evidence" value="ECO:0007669"/>
    <property type="project" value="UniProtKB-KW"/>
</dbReference>
<gene>
    <name evidence="9" type="ORF">ACEWY4_002110</name>
</gene>
<sequence length="768" mass="88601">MTCDDFLEGCKPPPVVFACSKCPFQDGSGVNLDQHLMKNHPDDFSRLHSAKTFTRGADNKPKTTSHNDKRTRELDNSNAECKSLTRVGEASTDHTGSETVNPRVCSVSSQILPCPLDMERHMGSHSMEKTQEELYLPAKETDKHPRDTFQNQKPIQLGVETNLKRDDVRSKVCPTCGKTFTRPYDMRRHQKRHSRPVSMRTHLKRHTDLRFESSKGSEASTDHTASETVDPRVCSVPGRSLPCPLDMERHMGSHSMEKTHEELYLPEKETDKQSRDTFQNQTPKKLGVDTNLKRDDVRSKVCPTCGKTFTRPYDMRRHQKRHSRPFSMQTHLKRHTDLRFESSKGSEASTDHPASETVDPRVCSVPGQSLSCPLDMEGHMGSHSTKKTHEELYLPEKETDKHPRDTFQNQKPIKLGVDTNLKRDDVRSKVCPTCGKTFTRPYDMRRHQKRHSRLFSMRTHLKHHIDLRFESSNLTRDDLRSKVCPICGNTFTRATSMRAHLKRHTNLRFKSSNGSETFPHSSDLEKQKQDSCTEPTEEKQAVVSLEEPLVCNTCGKKFCFITHYERHMNEHYRANRPPEQWRKCDKCEEIFRTVSDLNKHHRCHWGDDPLQCAQCGRRFKRSILLASHRQIHSQCTMCDGKFTDITSFCLHYLEVHNIKGPYSCSHCHKKFTKVCPLVLHLSKHTGGQPYQCPQCPKRFMTAPRLTAHKRTHRDGSSDTRERSHLCHVCGKCFYTKNMLKVHERTHLSREHMCTVCGKGFKEERAGLA</sequence>
<feature type="domain" description="C2H2-type" evidence="8">
    <location>
        <begin position="482"/>
        <end position="509"/>
    </location>
</feature>
<feature type="region of interest" description="Disordered" evidence="7">
    <location>
        <begin position="338"/>
        <end position="363"/>
    </location>
</feature>
<feature type="domain" description="C2H2-type" evidence="8">
    <location>
        <begin position="690"/>
        <end position="717"/>
    </location>
</feature>
<organism evidence="9 10">
    <name type="scientific">Coilia grayii</name>
    <name type="common">Gray's grenadier anchovy</name>
    <dbReference type="NCBI Taxonomy" id="363190"/>
    <lineage>
        <taxon>Eukaryota</taxon>
        <taxon>Metazoa</taxon>
        <taxon>Chordata</taxon>
        <taxon>Craniata</taxon>
        <taxon>Vertebrata</taxon>
        <taxon>Euteleostomi</taxon>
        <taxon>Actinopterygii</taxon>
        <taxon>Neopterygii</taxon>
        <taxon>Teleostei</taxon>
        <taxon>Clupei</taxon>
        <taxon>Clupeiformes</taxon>
        <taxon>Clupeoidei</taxon>
        <taxon>Engraulidae</taxon>
        <taxon>Coilinae</taxon>
        <taxon>Coilia</taxon>
    </lineage>
</organism>
<feature type="compositionally biased region" description="Basic and acidic residues" evidence="7">
    <location>
        <begin position="522"/>
        <end position="535"/>
    </location>
</feature>
<comment type="caution">
    <text evidence="9">The sequence shown here is derived from an EMBL/GenBank/DDBJ whole genome shotgun (WGS) entry which is preliminary data.</text>
</comment>
<keyword evidence="4" id="KW-0862">Zinc</keyword>
<feature type="region of interest" description="Disordered" evidence="7">
    <location>
        <begin position="507"/>
        <end position="535"/>
    </location>
</feature>
<dbReference type="SUPFAM" id="SSF57667">
    <property type="entry name" value="beta-beta-alpha zinc fingers"/>
    <property type="match status" value="7"/>
</dbReference>
<feature type="domain" description="C2H2-type" evidence="8">
    <location>
        <begin position="429"/>
        <end position="452"/>
    </location>
</feature>
<protein>
    <recommendedName>
        <fullName evidence="8">C2H2-type domain-containing protein</fullName>
    </recommendedName>
</protein>
<dbReference type="InterPro" id="IPR050826">
    <property type="entry name" value="Krueppel_C2H2_ZnFinger"/>
</dbReference>
<evidence type="ECO:0000313" key="9">
    <source>
        <dbReference type="EMBL" id="KAL2102942.1"/>
    </source>
</evidence>
<accession>A0ABD1KUW2</accession>
<dbReference type="InterPro" id="IPR036236">
    <property type="entry name" value="Znf_C2H2_sf"/>
</dbReference>
<evidence type="ECO:0000256" key="1">
    <source>
        <dbReference type="ARBA" id="ARBA00022723"/>
    </source>
</evidence>
<feature type="compositionally biased region" description="Basic and acidic residues" evidence="7">
    <location>
        <begin position="57"/>
        <end position="75"/>
    </location>
</feature>
<evidence type="ECO:0000259" key="8">
    <source>
        <dbReference type="PROSITE" id="PS50157"/>
    </source>
</evidence>
<keyword evidence="5" id="KW-0539">Nucleus</keyword>
<feature type="region of interest" description="Disordered" evidence="7">
    <location>
        <begin position="50"/>
        <end position="75"/>
    </location>
</feature>
<dbReference type="PANTHER" id="PTHR24377">
    <property type="entry name" value="IP01015P-RELATED"/>
    <property type="match status" value="1"/>
</dbReference>
<evidence type="ECO:0000256" key="3">
    <source>
        <dbReference type="ARBA" id="ARBA00022771"/>
    </source>
</evidence>
<keyword evidence="2" id="KW-0677">Repeat</keyword>
<feature type="domain" description="C2H2-type" evidence="8">
    <location>
        <begin position="171"/>
        <end position="198"/>
    </location>
</feature>
<proteinExistence type="predicted"/>
<dbReference type="AlphaFoldDB" id="A0ABD1KUW2"/>